<dbReference type="HOGENOM" id="CLU_042257_1_0_11"/>
<proteinExistence type="predicted"/>
<dbReference type="CAZy" id="GT4">
    <property type="family name" value="Glycosyltransferase Family 4"/>
</dbReference>
<dbReference type="eggNOG" id="COG0438">
    <property type="taxonomic scope" value="Bacteria"/>
</dbReference>
<dbReference type="InterPro" id="IPR028098">
    <property type="entry name" value="Glyco_trans_4-like_N"/>
</dbReference>
<name>A4T3P5_MYCGI</name>
<reference evidence="6" key="1">
    <citation type="submission" date="2007-04" db="EMBL/GenBank/DDBJ databases">
        <authorList>
            <consortium name="US DOE Joint Genome Institute"/>
            <person name="Copeland A."/>
            <person name="Lucas S."/>
            <person name="Lapidus A."/>
            <person name="Barry K."/>
            <person name="Detter J.C."/>
            <person name="Glavina del Rio T."/>
            <person name="Hammon N."/>
            <person name="Israni S."/>
            <person name="Dalin E."/>
            <person name="Tice H."/>
            <person name="Pitluck S."/>
            <person name="Chain P."/>
            <person name="Malfatti S."/>
            <person name="Shin M."/>
            <person name="Vergez L."/>
            <person name="Schmutz J."/>
            <person name="Larimer F."/>
            <person name="Land M."/>
            <person name="Hauser L."/>
            <person name="Kyrpides N."/>
            <person name="Mikhailova N."/>
            <person name="Miller C."/>
            <person name="Richardson P."/>
        </authorList>
    </citation>
    <scope>NUCLEOTIDE SEQUENCE</scope>
    <source>
        <strain evidence="6">PYR-GCK</strain>
    </source>
</reference>
<dbReference type="GO" id="GO:0016757">
    <property type="term" value="F:glycosyltransferase activity"/>
    <property type="evidence" value="ECO:0007669"/>
    <property type="project" value="UniProtKB-KW"/>
</dbReference>
<evidence type="ECO:0000256" key="1">
    <source>
        <dbReference type="ARBA" id="ARBA00022676"/>
    </source>
</evidence>
<dbReference type="SUPFAM" id="SSF53756">
    <property type="entry name" value="UDP-Glycosyltransferase/glycogen phosphorylase"/>
    <property type="match status" value="1"/>
</dbReference>
<reference evidence="6" key="2">
    <citation type="journal article" date="2013" name="PLoS ONE">
        <title>A Gene Expression Study of the Activities of Aromatic Ring-Cleavage Dioxygenases in Mycobacterium gilvum PYR-GCK to Changes in Salinity and pH during Pyrene Degradation.</title>
        <authorList>
            <person name="Badejo A.C."/>
            <person name="Badejo A.O."/>
            <person name="Shin K.H."/>
            <person name="Chai Y.G."/>
        </authorList>
    </citation>
    <scope>NUCLEOTIDE SEQUENCE [LARGE SCALE GENOMIC DNA]</scope>
    <source>
        <strain evidence="6">PYR-GCK</strain>
    </source>
</reference>
<dbReference type="STRING" id="350054.Mflv_0483"/>
<dbReference type="InterPro" id="IPR050194">
    <property type="entry name" value="Glycosyltransferase_grp1"/>
</dbReference>
<dbReference type="GO" id="GO:0008610">
    <property type="term" value="P:lipid biosynthetic process"/>
    <property type="evidence" value="ECO:0007669"/>
    <property type="project" value="UniProtKB-ARBA"/>
</dbReference>
<dbReference type="Gene3D" id="3.40.50.2000">
    <property type="entry name" value="Glycogen Phosphorylase B"/>
    <property type="match status" value="2"/>
</dbReference>
<evidence type="ECO:0000259" key="4">
    <source>
        <dbReference type="Pfam" id="PF00534"/>
    </source>
</evidence>
<feature type="domain" description="Glycosyltransferase subfamily 4-like N-terminal" evidence="5">
    <location>
        <begin position="19"/>
        <end position="178"/>
    </location>
</feature>
<dbReference type="Pfam" id="PF13439">
    <property type="entry name" value="Glyco_transf_4"/>
    <property type="match status" value="1"/>
</dbReference>
<dbReference type="AlphaFoldDB" id="A4T3P5"/>
<protein>
    <submittedName>
        <fullName evidence="6">Glycosyl transferase, group 1</fullName>
    </submittedName>
</protein>
<dbReference type="GO" id="GO:1901137">
    <property type="term" value="P:carbohydrate derivative biosynthetic process"/>
    <property type="evidence" value="ECO:0007669"/>
    <property type="project" value="UniProtKB-ARBA"/>
</dbReference>
<feature type="region of interest" description="Disordered" evidence="3">
    <location>
        <begin position="357"/>
        <end position="377"/>
    </location>
</feature>
<keyword evidence="1" id="KW-0328">Glycosyltransferase</keyword>
<feature type="compositionally biased region" description="Polar residues" evidence="3">
    <location>
        <begin position="364"/>
        <end position="377"/>
    </location>
</feature>
<sequence length="394" mass="41256">MRVALIAPHHFPIREPFAGGIESHVWHLARALIRQGHAVTLCAAAGSDLAMEHPALTVTAMPRSAAASRVFPPPGAIKESAHHAFVELMSELADPASGVDVVHNHSLNPVPVLVARRLPVPVLTTLHTPPFPALEAAVGAVARSGQAFAAVSRQAAAAWEHVGIRRMALVRNGIDTSRWPAGPGGEDLVWSGRLLEEKGPHLAVDAALRAGRRIVLAGPIVDDHFFRRRIAPTLGSRASYAGHLGQRELATLVGRAAAALVTPLWDEPYGQVVVEAMACGTPVVAFAGGGIPELVDEHSGRLVEPGDVAALAAAVREAVALPRAGVRRVAVQRHGLARMVTGYVALYRALIAEATPPPRPPKLHSSSESANQSQAVSATARACLTNVSGVSAET</sequence>
<dbReference type="GO" id="GO:1903509">
    <property type="term" value="P:liposaccharide metabolic process"/>
    <property type="evidence" value="ECO:0007669"/>
    <property type="project" value="UniProtKB-ARBA"/>
</dbReference>
<gene>
    <name evidence="6" type="ordered locus">Mflv_0483</name>
</gene>
<dbReference type="PANTHER" id="PTHR45947">
    <property type="entry name" value="SULFOQUINOVOSYL TRANSFERASE SQD2"/>
    <property type="match status" value="1"/>
</dbReference>
<organism evidence="6">
    <name type="scientific">Mycolicibacterium gilvum (strain PYR-GCK)</name>
    <name type="common">Mycobacterium gilvum (strain PYR-GCK)</name>
    <dbReference type="NCBI Taxonomy" id="350054"/>
    <lineage>
        <taxon>Bacteria</taxon>
        <taxon>Bacillati</taxon>
        <taxon>Actinomycetota</taxon>
        <taxon>Actinomycetes</taxon>
        <taxon>Mycobacteriales</taxon>
        <taxon>Mycobacteriaceae</taxon>
        <taxon>Mycolicibacterium</taxon>
    </lineage>
</organism>
<evidence type="ECO:0000256" key="2">
    <source>
        <dbReference type="ARBA" id="ARBA00022679"/>
    </source>
</evidence>
<dbReference type="KEGG" id="mgi:Mflv_0483"/>
<accession>A4T3P5</accession>
<feature type="domain" description="Glycosyl transferase family 1" evidence="4">
    <location>
        <begin position="187"/>
        <end position="322"/>
    </location>
</feature>
<keyword evidence="2 6" id="KW-0808">Transferase</keyword>
<evidence type="ECO:0000256" key="3">
    <source>
        <dbReference type="SAM" id="MobiDB-lite"/>
    </source>
</evidence>
<dbReference type="InterPro" id="IPR001296">
    <property type="entry name" value="Glyco_trans_1"/>
</dbReference>
<dbReference type="EMBL" id="CP000656">
    <property type="protein sequence ID" value="ABP42976.1"/>
    <property type="molecule type" value="Genomic_DNA"/>
</dbReference>
<dbReference type="PANTHER" id="PTHR45947:SF3">
    <property type="entry name" value="SULFOQUINOVOSYL TRANSFERASE SQD2"/>
    <property type="match status" value="1"/>
</dbReference>
<evidence type="ECO:0000259" key="5">
    <source>
        <dbReference type="Pfam" id="PF13439"/>
    </source>
</evidence>
<dbReference type="Pfam" id="PF00534">
    <property type="entry name" value="Glycos_transf_1"/>
    <property type="match status" value="1"/>
</dbReference>
<evidence type="ECO:0000313" key="6">
    <source>
        <dbReference type="EMBL" id="ABP42976.1"/>
    </source>
</evidence>